<evidence type="ECO:0000256" key="1">
    <source>
        <dbReference type="ARBA" id="ARBA00022603"/>
    </source>
</evidence>
<evidence type="ECO:0000313" key="5">
    <source>
        <dbReference type="Proteomes" id="UP000030687"/>
    </source>
</evidence>
<dbReference type="GO" id="GO:0008171">
    <property type="term" value="F:O-methyltransferase activity"/>
    <property type="evidence" value="ECO:0007669"/>
    <property type="project" value="InterPro"/>
</dbReference>
<dbReference type="InterPro" id="IPR002935">
    <property type="entry name" value="SAM_O-MeTrfase"/>
</dbReference>
<dbReference type="Proteomes" id="UP000030687">
    <property type="component" value="Unassembled WGS sequence"/>
</dbReference>
<evidence type="ECO:0000256" key="3">
    <source>
        <dbReference type="ARBA" id="ARBA00022691"/>
    </source>
</evidence>
<organism evidence="4 5">
    <name type="scientific">Citrus clementina</name>
    <name type="common">Clementine</name>
    <name type="synonym">Citrus deliciosa x Citrus sinensis</name>
    <dbReference type="NCBI Taxonomy" id="85681"/>
    <lineage>
        <taxon>Eukaryota</taxon>
        <taxon>Viridiplantae</taxon>
        <taxon>Streptophyta</taxon>
        <taxon>Embryophyta</taxon>
        <taxon>Tracheophyta</taxon>
        <taxon>Spermatophyta</taxon>
        <taxon>Magnoliopsida</taxon>
        <taxon>eudicotyledons</taxon>
        <taxon>Gunneridae</taxon>
        <taxon>Pentapetalae</taxon>
        <taxon>rosids</taxon>
        <taxon>malvids</taxon>
        <taxon>Sapindales</taxon>
        <taxon>Rutaceae</taxon>
        <taxon>Aurantioideae</taxon>
        <taxon>Citrus</taxon>
    </lineage>
</organism>
<dbReference type="eggNOG" id="KOG1663">
    <property type="taxonomic scope" value="Eukaryota"/>
</dbReference>
<dbReference type="InParanoid" id="V4SV14"/>
<dbReference type="Gramene" id="ESR41006">
    <property type="protein sequence ID" value="ESR41006"/>
    <property type="gene ID" value="CICLE_v10026936mg"/>
</dbReference>
<dbReference type="PANTHER" id="PTHR10509">
    <property type="entry name" value="O-METHYLTRANSFERASE-RELATED"/>
    <property type="match status" value="1"/>
</dbReference>
<sequence length="92" mass="10644">MGPNQKGHQNQDSDCQETARKNLLRSDELYQHILETSVYPREPECLKELRELTAKHPLDFVLEFNNTVAIDPNIEFCQLPFADGITLCRRIS</sequence>
<dbReference type="PANTHER" id="PTHR10509:SF81">
    <property type="entry name" value="CAFFEOYL-COA O-METHYLTRANSFERASE 1"/>
    <property type="match status" value="1"/>
</dbReference>
<keyword evidence="2" id="KW-0808">Transferase</keyword>
<evidence type="ECO:0000256" key="2">
    <source>
        <dbReference type="ARBA" id="ARBA00022679"/>
    </source>
</evidence>
<dbReference type="EMBL" id="KI536925">
    <property type="protein sequence ID" value="ESR41006.1"/>
    <property type="molecule type" value="Genomic_DNA"/>
</dbReference>
<accession>V4SV14</accession>
<dbReference type="InterPro" id="IPR050362">
    <property type="entry name" value="Cation-dep_OMT"/>
</dbReference>
<dbReference type="GO" id="GO:0008757">
    <property type="term" value="F:S-adenosylmethionine-dependent methyltransferase activity"/>
    <property type="evidence" value="ECO:0007669"/>
    <property type="project" value="TreeGrafter"/>
</dbReference>
<gene>
    <name evidence="4" type="ORF">CICLE_v10026936mg</name>
</gene>
<dbReference type="STRING" id="85681.V4SV14"/>
<evidence type="ECO:0000313" key="4">
    <source>
        <dbReference type="EMBL" id="ESR41006.1"/>
    </source>
</evidence>
<reference evidence="4 5" key="1">
    <citation type="submission" date="2013-10" db="EMBL/GenBank/DDBJ databases">
        <authorList>
            <consortium name="International Citrus Genome Consortium"/>
            <person name="Jenkins J."/>
            <person name="Schmutz J."/>
            <person name="Prochnik S."/>
            <person name="Rokhsar D."/>
            <person name="Gmitter F."/>
            <person name="Ollitrault P."/>
            <person name="Machado M."/>
            <person name="Talon M."/>
            <person name="Wincker P."/>
            <person name="Jaillon O."/>
            <person name="Morgante M."/>
        </authorList>
    </citation>
    <scope>NUCLEOTIDE SEQUENCE</scope>
    <source>
        <strain evidence="5">cv. Clemenules</strain>
    </source>
</reference>
<keyword evidence="5" id="KW-1185">Reference proteome</keyword>
<dbReference type="KEGG" id="cic:CICLE_v10026936mg"/>
<name>V4SV14_CITCL</name>
<keyword evidence="3" id="KW-0949">S-adenosyl-L-methionine</keyword>
<dbReference type="Pfam" id="PF01596">
    <property type="entry name" value="Methyltransf_3"/>
    <property type="match status" value="1"/>
</dbReference>
<keyword evidence="1" id="KW-0489">Methyltransferase</keyword>
<protein>
    <submittedName>
        <fullName evidence="4">Uncharacterized protein</fullName>
    </submittedName>
</protein>
<dbReference type="GO" id="GO:0032259">
    <property type="term" value="P:methylation"/>
    <property type="evidence" value="ECO:0007669"/>
    <property type="project" value="UniProtKB-KW"/>
</dbReference>
<dbReference type="AlphaFoldDB" id="V4SV14"/>
<proteinExistence type="predicted"/>